<gene>
    <name evidence="1" type="ORF">Patl1_15123</name>
</gene>
<comment type="caution">
    <text evidence="1">The sequence shown here is derived from an EMBL/GenBank/DDBJ whole genome shotgun (WGS) entry which is preliminary data.</text>
</comment>
<reference evidence="2" key="1">
    <citation type="journal article" date="2023" name="G3 (Bethesda)">
        <title>Genome assembly and association tests identify interacting loci associated with vigor, precocity, and sex in interspecific pistachio rootstocks.</title>
        <authorList>
            <person name="Palmer W."/>
            <person name="Jacygrad E."/>
            <person name="Sagayaradj S."/>
            <person name="Cavanaugh K."/>
            <person name="Han R."/>
            <person name="Bertier L."/>
            <person name="Beede B."/>
            <person name="Kafkas S."/>
            <person name="Golino D."/>
            <person name="Preece J."/>
            <person name="Michelmore R."/>
        </authorList>
    </citation>
    <scope>NUCLEOTIDE SEQUENCE [LARGE SCALE GENOMIC DNA]</scope>
</reference>
<keyword evidence="2" id="KW-1185">Reference proteome</keyword>
<sequence>MITSIVELAFLCLQQNKEMRPSMEVILEKLRRIERGEWKPKNLNNDDDLKSMPPAASSPHCD</sequence>
<evidence type="ECO:0000313" key="1">
    <source>
        <dbReference type="EMBL" id="KAJ0094789.1"/>
    </source>
</evidence>
<evidence type="ECO:0000313" key="2">
    <source>
        <dbReference type="Proteomes" id="UP001164250"/>
    </source>
</evidence>
<organism evidence="1 2">
    <name type="scientific">Pistacia atlantica</name>
    <dbReference type="NCBI Taxonomy" id="434234"/>
    <lineage>
        <taxon>Eukaryota</taxon>
        <taxon>Viridiplantae</taxon>
        <taxon>Streptophyta</taxon>
        <taxon>Embryophyta</taxon>
        <taxon>Tracheophyta</taxon>
        <taxon>Spermatophyta</taxon>
        <taxon>Magnoliopsida</taxon>
        <taxon>eudicotyledons</taxon>
        <taxon>Gunneridae</taxon>
        <taxon>Pentapetalae</taxon>
        <taxon>rosids</taxon>
        <taxon>malvids</taxon>
        <taxon>Sapindales</taxon>
        <taxon>Anacardiaceae</taxon>
        <taxon>Pistacia</taxon>
    </lineage>
</organism>
<accession>A0ACC1B7C1</accession>
<dbReference type="Proteomes" id="UP001164250">
    <property type="component" value="Chromosome 6"/>
</dbReference>
<name>A0ACC1B7C1_9ROSI</name>
<dbReference type="EMBL" id="CM047902">
    <property type="protein sequence ID" value="KAJ0094789.1"/>
    <property type="molecule type" value="Genomic_DNA"/>
</dbReference>
<proteinExistence type="predicted"/>
<protein>
    <submittedName>
        <fullName evidence="1">Uncharacterized protein</fullName>
    </submittedName>
</protein>